<dbReference type="Proteomes" id="UP001291912">
    <property type="component" value="Unassembled WGS sequence"/>
</dbReference>
<dbReference type="SUPFAM" id="SSF56322">
    <property type="entry name" value="ADC synthase"/>
    <property type="match status" value="1"/>
</dbReference>
<dbReference type="InterPro" id="IPR019999">
    <property type="entry name" value="Anth_synth_I-like"/>
</dbReference>
<dbReference type="Gene3D" id="3.60.120.10">
    <property type="entry name" value="Anthranilate synthase"/>
    <property type="match status" value="1"/>
</dbReference>
<evidence type="ECO:0000259" key="1">
    <source>
        <dbReference type="Pfam" id="PF00425"/>
    </source>
</evidence>
<evidence type="ECO:0000313" key="2">
    <source>
        <dbReference type="EMBL" id="MDZ8162245.1"/>
    </source>
</evidence>
<dbReference type="InterPro" id="IPR005801">
    <property type="entry name" value="ADC_synthase"/>
</dbReference>
<keyword evidence="2" id="KW-0032">Aminotransferase</keyword>
<reference evidence="2 3" key="1">
    <citation type="submission" date="2023-10" db="EMBL/GenBank/DDBJ databases">
        <title>Microbacterium xanthum sp. nov., isolated from seaweed.</title>
        <authorList>
            <person name="Lee S.D."/>
        </authorList>
    </citation>
    <scope>NUCLEOTIDE SEQUENCE [LARGE SCALE GENOMIC DNA]</scope>
    <source>
        <strain evidence="2 3">KCTC 19124</strain>
    </source>
</reference>
<comment type="caution">
    <text evidence="2">The sequence shown here is derived from an EMBL/GenBank/DDBJ whole genome shotgun (WGS) entry which is preliminary data.</text>
</comment>
<sequence length="434" mass="45841">MKSPSVRVEYPEWVDPEDVYVALCGDAENSFWLDAGDDAVQGWSWVGAGLPGRDHDAPPRVHIHPGAGSASGPTVGGWVGWMDYDSAARGAGVPAHIEAPGARGMRVDWCIGFDHAREAVVLIAAPTRIDALMAAVARVAVAPPVAPAPRLEAVARHRPDAYVRAIAACRRAIREGEAYQLCLTTRFEVATRADAVAVFRRLRAATGSHHAGLIRSGEVALASASPERFLEIDRGRVATHPIKGTRPRHGDPVADRAAADELRASAKERAENVMIVDLMRNDLSRVCRPGSVRVPRLLAVESYPAVHQLVSTVTGRLRVGVSTTDVLAATFPAGSMTGAPKVSAMTILHGLERGPRGVFAGCFGWVGENGAADLAMVIRSVLVEPHRAVVGAGGGITWRSVPEAEVAEVAVKARAPLAAVGAELPEAWRRAGPA</sequence>
<dbReference type="NCBIfam" id="TIGR00553">
    <property type="entry name" value="pabB"/>
    <property type="match status" value="1"/>
</dbReference>
<keyword evidence="3" id="KW-1185">Reference proteome</keyword>
<dbReference type="RefSeq" id="WP_194424716.1">
    <property type="nucleotide sequence ID" value="NZ_BAAAPT010000002.1"/>
</dbReference>
<organism evidence="2 3">
    <name type="scientific">Microbacterium aquimaris</name>
    <dbReference type="NCBI Taxonomy" id="459816"/>
    <lineage>
        <taxon>Bacteria</taxon>
        <taxon>Bacillati</taxon>
        <taxon>Actinomycetota</taxon>
        <taxon>Actinomycetes</taxon>
        <taxon>Micrococcales</taxon>
        <taxon>Microbacteriaceae</taxon>
        <taxon>Microbacterium</taxon>
    </lineage>
</organism>
<dbReference type="InterPro" id="IPR005802">
    <property type="entry name" value="ADC_synth_comp_1"/>
</dbReference>
<keyword evidence="2" id="KW-0808">Transferase</keyword>
<dbReference type="EC" id="2.6.1.85" evidence="2"/>
<dbReference type="PANTHER" id="PTHR11236:SF18">
    <property type="entry name" value="AMINODEOXYCHORISMATE SYNTHASE"/>
    <property type="match status" value="1"/>
</dbReference>
<feature type="domain" description="Chorismate-utilising enzyme C-terminal" evidence="1">
    <location>
        <begin position="160"/>
        <end position="412"/>
    </location>
</feature>
<dbReference type="InterPro" id="IPR015890">
    <property type="entry name" value="Chorismate_C"/>
</dbReference>
<accession>A0ABU5N806</accession>
<dbReference type="Pfam" id="PF00425">
    <property type="entry name" value="Chorismate_bind"/>
    <property type="match status" value="1"/>
</dbReference>
<dbReference type="PANTHER" id="PTHR11236">
    <property type="entry name" value="AMINOBENZOATE/ANTHRANILATE SYNTHASE"/>
    <property type="match status" value="1"/>
</dbReference>
<dbReference type="PRINTS" id="PR00095">
    <property type="entry name" value="ANTSNTHASEI"/>
</dbReference>
<dbReference type="EMBL" id="JAWJYN010000002">
    <property type="protein sequence ID" value="MDZ8162245.1"/>
    <property type="molecule type" value="Genomic_DNA"/>
</dbReference>
<protein>
    <submittedName>
        <fullName evidence="2">Aminodeoxychorismate synthase component I</fullName>
        <ecNumber evidence="2">2.6.1.85</ecNumber>
    </submittedName>
</protein>
<evidence type="ECO:0000313" key="3">
    <source>
        <dbReference type="Proteomes" id="UP001291912"/>
    </source>
</evidence>
<dbReference type="GO" id="GO:0046820">
    <property type="term" value="F:4-amino-4-deoxychorismate synthase activity"/>
    <property type="evidence" value="ECO:0007669"/>
    <property type="project" value="UniProtKB-EC"/>
</dbReference>
<gene>
    <name evidence="2" type="primary">pabB</name>
    <name evidence="2" type="ORF">R2Q92_10390</name>
</gene>
<name>A0ABU5N806_9MICO</name>
<proteinExistence type="predicted"/>